<proteinExistence type="predicted"/>
<feature type="region of interest" description="Disordered" evidence="1">
    <location>
        <begin position="1"/>
        <end position="49"/>
    </location>
</feature>
<gene>
    <name evidence="2" type="ORF">PQR62_15690</name>
</gene>
<dbReference type="Proteomes" id="UP001629246">
    <property type="component" value="Unassembled WGS sequence"/>
</dbReference>
<dbReference type="EMBL" id="JAQQFM010000006">
    <property type="protein sequence ID" value="MFL9925723.1"/>
    <property type="molecule type" value="Genomic_DNA"/>
</dbReference>
<organism evidence="2 3">
    <name type="scientific">Herbaspirillum lusitanum</name>
    <dbReference type="NCBI Taxonomy" id="213312"/>
    <lineage>
        <taxon>Bacteria</taxon>
        <taxon>Pseudomonadati</taxon>
        <taxon>Pseudomonadota</taxon>
        <taxon>Betaproteobacteria</taxon>
        <taxon>Burkholderiales</taxon>
        <taxon>Oxalobacteraceae</taxon>
        <taxon>Herbaspirillum</taxon>
    </lineage>
</organism>
<dbReference type="RefSeq" id="WP_408158910.1">
    <property type="nucleotide sequence ID" value="NZ_JAQQFM010000006.1"/>
</dbReference>
<reference evidence="2 3" key="1">
    <citation type="journal article" date="2024" name="Chem. Sci.">
        <title>Discovery of megapolipeptins by genome mining of a Burkholderiales bacteria collection.</title>
        <authorList>
            <person name="Paulo B.S."/>
            <person name="Recchia M.J.J."/>
            <person name="Lee S."/>
            <person name="Fergusson C.H."/>
            <person name="Romanowski S.B."/>
            <person name="Hernandez A."/>
            <person name="Krull N."/>
            <person name="Liu D.Y."/>
            <person name="Cavanagh H."/>
            <person name="Bos A."/>
            <person name="Gray C.A."/>
            <person name="Murphy B.T."/>
            <person name="Linington R.G."/>
            <person name="Eustaquio A.S."/>
        </authorList>
    </citation>
    <scope>NUCLEOTIDE SEQUENCE [LARGE SCALE GENOMIC DNA]</scope>
    <source>
        <strain evidence="2 3">RL21-008-BIB-A</strain>
    </source>
</reference>
<evidence type="ECO:0000313" key="3">
    <source>
        <dbReference type="Proteomes" id="UP001629246"/>
    </source>
</evidence>
<keyword evidence="3" id="KW-1185">Reference proteome</keyword>
<evidence type="ECO:0000313" key="2">
    <source>
        <dbReference type="EMBL" id="MFL9925723.1"/>
    </source>
</evidence>
<accession>A0ABW9AD56</accession>
<name>A0ABW9AD56_9BURK</name>
<feature type="compositionally biased region" description="Basic and acidic residues" evidence="1">
    <location>
        <begin position="1"/>
        <end position="32"/>
    </location>
</feature>
<comment type="caution">
    <text evidence="2">The sequence shown here is derived from an EMBL/GenBank/DDBJ whole genome shotgun (WGS) entry which is preliminary data.</text>
</comment>
<evidence type="ECO:0000256" key="1">
    <source>
        <dbReference type="SAM" id="MobiDB-lite"/>
    </source>
</evidence>
<protein>
    <submittedName>
        <fullName evidence="2">Uncharacterized protein</fullName>
    </submittedName>
</protein>
<sequence>MELHFLARDAYRDGGMKAGRRTNDAAPKKETNKQTNKQTNKRPPYPALP</sequence>